<dbReference type="Pfam" id="PF00276">
    <property type="entry name" value="Ribosomal_L23"/>
    <property type="match status" value="1"/>
</dbReference>
<dbReference type="PANTHER" id="PTHR12059:SF5">
    <property type="entry name" value="LARGE RIBOSOMAL SUBUNIT PROTEIN UL23M"/>
    <property type="match status" value="1"/>
</dbReference>
<evidence type="ECO:0000256" key="3">
    <source>
        <dbReference type="ARBA" id="ARBA00023274"/>
    </source>
</evidence>
<gene>
    <name evidence="6" type="ORF">PIB30_079222</name>
</gene>
<dbReference type="Proteomes" id="UP001341840">
    <property type="component" value="Unassembled WGS sequence"/>
</dbReference>
<keyword evidence="7" id="KW-1185">Reference proteome</keyword>
<evidence type="ECO:0000313" key="6">
    <source>
        <dbReference type="EMBL" id="MED6223957.1"/>
    </source>
</evidence>
<dbReference type="PANTHER" id="PTHR12059">
    <property type="entry name" value="RIBOSOMAL PROTEIN L23-RELATED"/>
    <property type="match status" value="1"/>
</dbReference>
<reference evidence="6 7" key="1">
    <citation type="journal article" date="2023" name="Plants (Basel)">
        <title>Bridging the Gap: Combining Genomics and Transcriptomics Approaches to Understand Stylosanthes scabra, an Orphan Legume from the Brazilian Caatinga.</title>
        <authorList>
            <person name="Ferreira-Neto J.R.C."/>
            <person name="da Silva M.D."/>
            <person name="Binneck E."/>
            <person name="de Melo N.F."/>
            <person name="da Silva R.H."/>
            <person name="de Melo A.L.T.M."/>
            <person name="Pandolfi V."/>
            <person name="Bustamante F.O."/>
            <person name="Brasileiro-Vidal A.C."/>
            <person name="Benko-Iseppon A.M."/>
        </authorList>
    </citation>
    <scope>NUCLEOTIDE SEQUENCE [LARGE SCALE GENOMIC DNA]</scope>
    <source>
        <tissue evidence="6">Leaves</tissue>
    </source>
</reference>
<dbReference type="InterPro" id="IPR012678">
    <property type="entry name" value="Ribosomal_uL23/eL15/eS24_sf"/>
</dbReference>
<evidence type="ECO:0000256" key="4">
    <source>
        <dbReference type="ARBA" id="ARBA00039977"/>
    </source>
</evidence>
<dbReference type="EMBL" id="JASCZI010272977">
    <property type="protein sequence ID" value="MED6223957.1"/>
    <property type="molecule type" value="Genomic_DNA"/>
</dbReference>
<sequence>MLSLMTEEYNRSVCVQGANIIMFESYKRFFFRYHSLPFGHCLSCGIILKLVRRESLQGFKQQKKGNTFSEKKKRFSMGSRLGRRVVHFTNLPIKLLMPTSFTNIQEIALKTIPSATKIEIKRVLESLYGFHVERVQTLNMEGKKKKRAGLLFAKPDYKKAYVTLKTPLSLDMNLFPLKAVDDAKKRMNKKNVSSVVQDEEEEERKRHWLEDDRAGSSQVPPRGYRGHTLFWDRGMARRVRGSSRRDRGEDRDGDAKFPWSNMRADRAAR</sequence>
<dbReference type="InterPro" id="IPR012677">
    <property type="entry name" value="Nucleotide-bd_a/b_plait_sf"/>
</dbReference>
<keyword evidence="2" id="KW-0689">Ribosomal protein</keyword>
<proteinExistence type="inferred from homology"/>
<evidence type="ECO:0000256" key="2">
    <source>
        <dbReference type="ARBA" id="ARBA00022980"/>
    </source>
</evidence>
<feature type="region of interest" description="Disordered" evidence="5">
    <location>
        <begin position="186"/>
        <end position="225"/>
    </location>
</feature>
<evidence type="ECO:0000313" key="7">
    <source>
        <dbReference type="Proteomes" id="UP001341840"/>
    </source>
</evidence>
<feature type="compositionally biased region" description="Basic and acidic residues" evidence="5">
    <location>
        <begin position="203"/>
        <end position="214"/>
    </location>
</feature>
<comment type="caution">
    <text evidence="6">The sequence shown here is derived from an EMBL/GenBank/DDBJ whole genome shotgun (WGS) entry which is preliminary data.</text>
</comment>
<evidence type="ECO:0000256" key="1">
    <source>
        <dbReference type="ARBA" id="ARBA00006700"/>
    </source>
</evidence>
<protein>
    <recommendedName>
        <fullName evidence="4">Large ribosomal subunit protein uL23m</fullName>
    </recommendedName>
</protein>
<organism evidence="6 7">
    <name type="scientific">Stylosanthes scabra</name>
    <dbReference type="NCBI Taxonomy" id="79078"/>
    <lineage>
        <taxon>Eukaryota</taxon>
        <taxon>Viridiplantae</taxon>
        <taxon>Streptophyta</taxon>
        <taxon>Embryophyta</taxon>
        <taxon>Tracheophyta</taxon>
        <taxon>Spermatophyta</taxon>
        <taxon>Magnoliopsida</taxon>
        <taxon>eudicotyledons</taxon>
        <taxon>Gunneridae</taxon>
        <taxon>Pentapetalae</taxon>
        <taxon>rosids</taxon>
        <taxon>fabids</taxon>
        <taxon>Fabales</taxon>
        <taxon>Fabaceae</taxon>
        <taxon>Papilionoideae</taxon>
        <taxon>50 kb inversion clade</taxon>
        <taxon>dalbergioids sensu lato</taxon>
        <taxon>Dalbergieae</taxon>
        <taxon>Pterocarpus clade</taxon>
        <taxon>Stylosanthes</taxon>
    </lineage>
</organism>
<keyword evidence="3" id="KW-0687">Ribonucleoprotein</keyword>
<name>A0ABU6ZPT9_9FABA</name>
<dbReference type="InterPro" id="IPR013025">
    <property type="entry name" value="Ribosomal_uL23-like"/>
</dbReference>
<comment type="similarity">
    <text evidence="1">Belongs to the universal ribosomal protein uL23 family.</text>
</comment>
<dbReference type="Gene3D" id="3.30.70.330">
    <property type="match status" value="1"/>
</dbReference>
<accession>A0ABU6ZPT9</accession>
<feature type="compositionally biased region" description="Basic and acidic residues" evidence="5">
    <location>
        <begin position="243"/>
        <end position="255"/>
    </location>
</feature>
<evidence type="ECO:0000256" key="5">
    <source>
        <dbReference type="SAM" id="MobiDB-lite"/>
    </source>
</evidence>
<feature type="region of interest" description="Disordered" evidence="5">
    <location>
        <begin position="238"/>
        <end position="269"/>
    </location>
</feature>
<dbReference type="SUPFAM" id="SSF54189">
    <property type="entry name" value="Ribosomal proteins S24e, L23 and L15e"/>
    <property type="match status" value="1"/>
</dbReference>